<dbReference type="SUPFAM" id="SSF47413">
    <property type="entry name" value="lambda repressor-like DNA-binding domains"/>
    <property type="match status" value="1"/>
</dbReference>
<evidence type="ECO:0000259" key="1">
    <source>
        <dbReference type="PROSITE" id="PS50943"/>
    </source>
</evidence>
<protein>
    <submittedName>
        <fullName evidence="2">Helix-turn-helix transcriptional regulator</fullName>
    </submittedName>
</protein>
<dbReference type="RefSeq" id="WP_053823569.1">
    <property type="nucleotide sequence ID" value="NZ_BAAAEB010000012.1"/>
</dbReference>
<accession>A0A849BGV7</accession>
<dbReference type="AlphaFoldDB" id="A0A849BGV7"/>
<dbReference type="Pfam" id="PF01381">
    <property type="entry name" value="HTH_3"/>
    <property type="match status" value="1"/>
</dbReference>
<dbReference type="InterPro" id="IPR010982">
    <property type="entry name" value="Lambda_DNA-bd_dom_sf"/>
</dbReference>
<dbReference type="GO" id="GO:0003677">
    <property type="term" value="F:DNA binding"/>
    <property type="evidence" value="ECO:0007669"/>
    <property type="project" value="InterPro"/>
</dbReference>
<dbReference type="EMBL" id="JABEMD010000052">
    <property type="protein sequence ID" value="NNH13556.1"/>
    <property type="molecule type" value="Genomic_DNA"/>
</dbReference>
<name>A0A849BGV7_9BURK</name>
<sequence length="87" mass="9593">MSNFTVRTAEQLPQLLQAFRKEMGLTQAEAALRMGVSQQTLSALERNPARVSVDKLMRLLSVLGVELVLHKPTAQSRSTASSSPQVW</sequence>
<dbReference type="InterPro" id="IPR001387">
    <property type="entry name" value="Cro/C1-type_HTH"/>
</dbReference>
<organism evidence="2 3">
    <name type="scientific">Cupriavidus gilardii</name>
    <dbReference type="NCBI Taxonomy" id="82541"/>
    <lineage>
        <taxon>Bacteria</taxon>
        <taxon>Pseudomonadati</taxon>
        <taxon>Pseudomonadota</taxon>
        <taxon>Betaproteobacteria</taxon>
        <taxon>Burkholderiales</taxon>
        <taxon>Burkholderiaceae</taxon>
        <taxon>Cupriavidus</taxon>
    </lineage>
</organism>
<dbReference type="CDD" id="cd00093">
    <property type="entry name" value="HTH_XRE"/>
    <property type="match status" value="1"/>
</dbReference>
<dbReference type="Proteomes" id="UP000542973">
    <property type="component" value="Unassembled WGS sequence"/>
</dbReference>
<feature type="domain" description="HTH cro/C1-type" evidence="1">
    <location>
        <begin position="16"/>
        <end position="70"/>
    </location>
</feature>
<dbReference type="Gene3D" id="1.10.260.40">
    <property type="entry name" value="lambda repressor-like DNA-binding domains"/>
    <property type="match status" value="1"/>
</dbReference>
<dbReference type="PROSITE" id="PS50943">
    <property type="entry name" value="HTH_CROC1"/>
    <property type="match status" value="1"/>
</dbReference>
<evidence type="ECO:0000313" key="2">
    <source>
        <dbReference type="EMBL" id="NNH13556.1"/>
    </source>
</evidence>
<dbReference type="SMART" id="SM00530">
    <property type="entry name" value="HTH_XRE"/>
    <property type="match status" value="1"/>
</dbReference>
<reference evidence="2 3" key="1">
    <citation type="submission" date="2020-05" db="EMBL/GenBank/DDBJ databases">
        <title>MicrobeNet Type strains.</title>
        <authorList>
            <person name="Nicholson A.C."/>
        </authorList>
    </citation>
    <scope>NUCLEOTIDE SEQUENCE [LARGE SCALE GENOMIC DNA]</scope>
    <source>
        <strain evidence="2 3">ATCC 700815</strain>
    </source>
</reference>
<comment type="caution">
    <text evidence="2">The sequence shown here is derived from an EMBL/GenBank/DDBJ whole genome shotgun (WGS) entry which is preliminary data.</text>
</comment>
<proteinExistence type="predicted"/>
<gene>
    <name evidence="2" type="ORF">HLB16_22145</name>
</gene>
<evidence type="ECO:0000313" key="3">
    <source>
        <dbReference type="Proteomes" id="UP000542973"/>
    </source>
</evidence>